<dbReference type="OrthoDB" id="684848at2759"/>
<evidence type="ECO:0000313" key="2">
    <source>
        <dbReference type="Proteomes" id="UP000323000"/>
    </source>
</evidence>
<dbReference type="GO" id="GO:0045273">
    <property type="term" value="C:respiratory chain complex II (succinate dehydrogenase)"/>
    <property type="evidence" value="ECO:0007669"/>
    <property type="project" value="InterPro"/>
</dbReference>
<name>A0A5C7H231_9ROSI</name>
<dbReference type="AlphaFoldDB" id="A0A5C7H231"/>
<sequence>MAFLLKTSIASQFRSHSQKTEDALSVSRRGFHVELGAREKALLAEDPALKRYKSTHKSVRLVKRLGDVLTLVVVAVAAFVDSDAAQVMFRLMNAYQYVLSSCCYEIYVRAVMREEARKQAKATTESA</sequence>
<dbReference type="PANTHER" id="PTHR36041:SF2">
    <property type="entry name" value="SUCCINATE DEHYDROGENASE SUBUNIT 7A, MITOCHONDRIAL-RELATED"/>
    <property type="match status" value="1"/>
</dbReference>
<proteinExistence type="predicted"/>
<dbReference type="EMBL" id="VAHF01000011">
    <property type="protein sequence ID" value="TXG50326.1"/>
    <property type="molecule type" value="Genomic_DNA"/>
</dbReference>
<protein>
    <submittedName>
        <fullName evidence="1">Uncharacterized protein</fullName>
    </submittedName>
</protein>
<gene>
    <name evidence="1" type="ORF">EZV62_022850</name>
</gene>
<organism evidence="1 2">
    <name type="scientific">Acer yangbiense</name>
    <dbReference type="NCBI Taxonomy" id="1000413"/>
    <lineage>
        <taxon>Eukaryota</taxon>
        <taxon>Viridiplantae</taxon>
        <taxon>Streptophyta</taxon>
        <taxon>Embryophyta</taxon>
        <taxon>Tracheophyta</taxon>
        <taxon>Spermatophyta</taxon>
        <taxon>Magnoliopsida</taxon>
        <taxon>eudicotyledons</taxon>
        <taxon>Gunneridae</taxon>
        <taxon>Pentapetalae</taxon>
        <taxon>rosids</taxon>
        <taxon>malvids</taxon>
        <taxon>Sapindales</taxon>
        <taxon>Sapindaceae</taxon>
        <taxon>Hippocastanoideae</taxon>
        <taxon>Acereae</taxon>
        <taxon>Acer</taxon>
    </lineage>
</organism>
<evidence type="ECO:0000313" key="1">
    <source>
        <dbReference type="EMBL" id="TXG50326.1"/>
    </source>
</evidence>
<dbReference type="InterPro" id="IPR034573">
    <property type="entry name" value="SDH7"/>
</dbReference>
<dbReference type="PANTHER" id="PTHR36041">
    <property type="entry name" value="SUCCINATE DEHYDROGENASE SUBUNIT 7A, MITOCHONDRIAL-RELATED"/>
    <property type="match status" value="1"/>
</dbReference>
<reference evidence="2" key="1">
    <citation type="journal article" date="2019" name="Gigascience">
        <title>De novo genome assembly of the endangered Acer yangbiense, a plant species with extremely small populations endemic to Yunnan Province, China.</title>
        <authorList>
            <person name="Yang J."/>
            <person name="Wariss H.M."/>
            <person name="Tao L."/>
            <person name="Zhang R."/>
            <person name="Yun Q."/>
            <person name="Hollingsworth P."/>
            <person name="Dao Z."/>
            <person name="Luo G."/>
            <person name="Guo H."/>
            <person name="Ma Y."/>
            <person name="Sun W."/>
        </authorList>
    </citation>
    <scope>NUCLEOTIDE SEQUENCE [LARGE SCALE GENOMIC DNA]</scope>
    <source>
        <strain evidence="2">cv. Malutang</strain>
    </source>
</reference>
<comment type="caution">
    <text evidence="1">The sequence shown here is derived from an EMBL/GenBank/DDBJ whole genome shotgun (WGS) entry which is preliminary data.</text>
</comment>
<keyword evidence="2" id="KW-1185">Reference proteome</keyword>
<accession>A0A5C7H231</accession>
<dbReference type="Proteomes" id="UP000323000">
    <property type="component" value="Chromosome 11"/>
</dbReference>